<evidence type="ECO:0000313" key="3">
    <source>
        <dbReference type="Proteomes" id="UP000310636"/>
    </source>
</evidence>
<dbReference type="AlphaFoldDB" id="A0A4S4BL66"/>
<dbReference type="RefSeq" id="WP_136372258.1">
    <property type="nucleotide sequence ID" value="NZ_SSOB01000036.1"/>
</dbReference>
<dbReference type="PANTHER" id="PTHR43685:SF2">
    <property type="entry name" value="GLYCOSYLTRANSFERASE 2-LIKE DOMAIN-CONTAINING PROTEIN"/>
    <property type="match status" value="1"/>
</dbReference>
<dbReference type="OrthoDB" id="140893at2"/>
<dbReference type="GO" id="GO:0016740">
    <property type="term" value="F:transferase activity"/>
    <property type="evidence" value="ECO:0007669"/>
    <property type="project" value="UniProtKB-KW"/>
</dbReference>
<dbReference type="InterPro" id="IPR029044">
    <property type="entry name" value="Nucleotide-diphossugar_trans"/>
</dbReference>
<dbReference type="PANTHER" id="PTHR43685">
    <property type="entry name" value="GLYCOSYLTRANSFERASE"/>
    <property type="match status" value="1"/>
</dbReference>
<dbReference type="Proteomes" id="UP000310636">
    <property type="component" value="Unassembled WGS sequence"/>
</dbReference>
<dbReference type="CDD" id="cd00761">
    <property type="entry name" value="Glyco_tranf_GTA_type"/>
    <property type="match status" value="1"/>
</dbReference>
<dbReference type="SUPFAM" id="SSF53448">
    <property type="entry name" value="Nucleotide-diphospho-sugar transferases"/>
    <property type="match status" value="1"/>
</dbReference>
<protein>
    <submittedName>
        <fullName evidence="2">Glycosyltransferase family 2 protein</fullName>
    </submittedName>
</protein>
<name>A0A4S4BL66_9BACL</name>
<gene>
    <name evidence="2" type="ORF">E6C55_23440</name>
</gene>
<proteinExistence type="predicted"/>
<reference evidence="2 3" key="1">
    <citation type="submission" date="2019-04" db="EMBL/GenBank/DDBJ databases">
        <title>Cohnella sp. nov. isolated from preserved vegetables.</title>
        <authorList>
            <person name="Lin S.-Y."/>
            <person name="Hung M.-H."/>
            <person name="Young C.-C."/>
        </authorList>
    </citation>
    <scope>NUCLEOTIDE SEQUENCE [LARGE SCALE GENOMIC DNA]</scope>
    <source>
        <strain evidence="2 3">CC-MHH1044</strain>
    </source>
</reference>
<dbReference type="InterPro" id="IPR050834">
    <property type="entry name" value="Glycosyltransf_2"/>
</dbReference>
<dbReference type="EMBL" id="SSOB01000036">
    <property type="protein sequence ID" value="THF74906.1"/>
    <property type="molecule type" value="Genomic_DNA"/>
</dbReference>
<keyword evidence="3" id="KW-1185">Reference proteome</keyword>
<dbReference type="Gene3D" id="3.90.550.10">
    <property type="entry name" value="Spore Coat Polysaccharide Biosynthesis Protein SpsA, Chain A"/>
    <property type="match status" value="1"/>
</dbReference>
<keyword evidence="2" id="KW-0808">Transferase</keyword>
<accession>A0A4S4BL66</accession>
<comment type="caution">
    <text evidence="2">The sequence shown here is derived from an EMBL/GenBank/DDBJ whole genome shotgun (WGS) entry which is preliminary data.</text>
</comment>
<dbReference type="Pfam" id="PF00535">
    <property type="entry name" value="Glycos_transf_2"/>
    <property type="match status" value="1"/>
</dbReference>
<sequence>MRVSVCICTRNRPDELERALRSLEESSYPIHEVIVSDDSTDNATSRRIRRSFPELKYMRGPRQGLAANRNHCLASVTGSHVLFMDDDVVLAKTFLWNILKTGQQAERTEKPPIVTGLENNRGKLVHPNEQSFLGFQSRVYRQGEPLRTIVINSTVFPVQLFDELKFDENLIYGYEEVDIATRAAGRGYPIVLAPGAINDHYPSAANRDYYEPHVEASRLYATFKRYRFTERKRVKAASFLAAASLHALLHGVKERKPGRAWRTIHHSYSMIARLRY</sequence>
<evidence type="ECO:0000259" key="1">
    <source>
        <dbReference type="Pfam" id="PF00535"/>
    </source>
</evidence>
<dbReference type="InterPro" id="IPR001173">
    <property type="entry name" value="Glyco_trans_2-like"/>
</dbReference>
<evidence type="ECO:0000313" key="2">
    <source>
        <dbReference type="EMBL" id="THF74906.1"/>
    </source>
</evidence>
<organism evidence="2 3">
    <name type="scientific">Cohnella fermenti</name>
    <dbReference type="NCBI Taxonomy" id="2565925"/>
    <lineage>
        <taxon>Bacteria</taxon>
        <taxon>Bacillati</taxon>
        <taxon>Bacillota</taxon>
        <taxon>Bacilli</taxon>
        <taxon>Bacillales</taxon>
        <taxon>Paenibacillaceae</taxon>
        <taxon>Cohnella</taxon>
    </lineage>
</organism>
<feature type="domain" description="Glycosyltransferase 2-like" evidence="1">
    <location>
        <begin position="4"/>
        <end position="100"/>
    </location>
</feature>